<evidence type="ECO:0000313" key="3">
    <source>
        <dbReference type="Proteomes" id="UP001175228"/>
    </source>
</evidence>
<feature type="compositionally biased region" description="Acidic residues" evidence="1">
    <location>
        <begin position="167"/>
        <end position="177"/>
    </location>
</feature>
<feature type="compositionally biased region" description="Basic and acidic residues" evidence="1">
    <location>
        <begin position="202"/>
        <end position="211"/>
    </location>
</feature>
<comment type="caution">
    <text evidence="2">The sequence shown here is derived from an EMBL/GenBank/DDBJ whole genome shotgun (WGS) entry which is preliminary data.</text>
</comment>
<feature type="compositionally biased region" description="Basic residues" evidence="1">
    <location>
        <begin position="97"/>
        <end position="109"/>
    </location>
</feature>
<feature type="compositionally biased region" description="Polar residues" evidence="1">
    <location>
        <begin position="247"/>
        <end position="261"/>
    </location>
</feature>
<dbReference type="AlphaFoldDB" id="A0AA39QF54"/>
<feature type="compositionally biased region" description="Pro residues" evidence="1">
    <location>
        <begin position="609"/>
        <end position="621"/>
    </location>
</feature>
<feature type="region of interest" description="Disordered" evidence="1">
    <location>
        <begin position="138"/>
        <end position="157"/>
    </location>
</feature>
<keyword evidence="3" id="KW-1185">Reference proteome</keyword>
<feature type="region of interest" description="Disordered" evidence="1">
    <location>
        <begin position="71"/>
        <end position="122"/>
    </location>
</feature>
<feature type="region of interest" description="Disordered" evidence="1">
    <location>
        <begin position="1"/>
        <end position="24"/>
    </location>
</feature>
<proteinExistence type="predicted"/>
<accession>A0AA39QF54</accession>
<gene>
    <name evidence="2" type="ORF">EDD18DRAFT_1349317</name>
</gene>
<feature type="compositionally biased region" description="Basic and acidic residues" evidence="1">
    <location>
        <begin position="228"/>
        <end position="239"/>
    </location>
</feature>
<feature type="compositionally biased region" description="Basic residues" evidence="1">
    <location>
        <begin position="342"/>
        <end position="351"/>
    </location>
</feature>
<protein>
    <submittedName>
        <fullName evidence="2">Uncharacterized protein</fullName>
    </submittedName>
</protein>
<evidence type="ECO:0000256" key="1">
    <source>
        <dbReference type="SAM" id="MobiDB-lite"/>
    </source>
</evidence>
<feature type="compositionally biased region" description="Basic and acidic residues" evidence="1">
    <location>
        <begin position="295"/>
        <end position="307"/>
    </location>
</feature>
<dbReference type="EMBL" id="JAUEPU010000008">
    <property type="protein sequence ID" value="KAK0500438.1"/>
    <property type="molecule type" value="Genomic_DNA"/>
</dbReference>
<feature type="compositionally biased region" description="Basic and acidic residues" evidence="1">
    <location>
        <begin position="427"/>
        <end position="441"/>
    </location>
</feature>
<organism evidence="2 3">
    <name type="scientific">Armillaria luteobubalina</name>
    <dbReference type="NCBI Taxonomy" id="153913"/>
    <lineage>
        <taxon>Eukaryota</taxon>
        <taxon>Fungi</taxon>
        <taxon>Dikarya</taxon>
        <taxon>Basidiomycota</taxon>
        <taxon>Agaricomycotina</taxon>
        <taxon>Agaricomycetes</taxon>
        <taxon>Agaricomycetidae</taxon>
        <taxon>Agaricales</taxon>
        <taxon>Marasmiineae</taxon>
        <taxon>Physalacriaceae</taxon>
        <taxon>Armillaria</taxon>
    </lineage>
</organism>
<sequence>MELENDIVADSEGEDDYFPARPIGSPGRHAALAKKIQGPTLNDSIAVSGLLQGDTSHISEYTNKPLSHVESISVFTNKPQTSSHPDTEIPSDPPKPQRPRPRPLYKMKKPAPSISEISGGDSSFAASVLSIADRAKMRSRVLKPSESGPLPSKSPVASVVSLGVIDISDDDDNDELDSLPKGKPKARKGKEVSKPRKKIRHNAIEPPEHSPPRPMSPASKNPSSPFLHNDEDMISHYDHPTIATLIELNTSPRGSSPFSSRQRQRIVEDDDVHDQLDSDMPPPAFFTSSSLGPDKAAEDLSHQDDIHPLSSTMSPTKEKPAKKGRKKATRKNENEEEEPKGKSKPKGRKAKDTKASAAAKKSKGKGKEKEIFKSSEFVDEDSIQDQEPVSILEEPSFMPDQMELSNSPPMTVEEPVVRPKIGRKRKEATNDEADGKTGETSKKKRRTEGVGKNGQSKAKAKMVVLSDNEDISEPPSASVRPHSDDEVMGVEEITTPAGSKTGPDREAEEEGTKENMQPNQFRAEAEKGATQNLDTPKAKNPSLISRHSIVPRFKSTPMSELIRRVNSLPSSPFPVGRLGRSMPGTAYSPYLKSNKSALSRIAPLHPNRRTPPPPLPPPPPPKKTKKEKEREEQWEEELIEEVGGMTEWVSMTDVERRDMRRMKREREMGGWED</sequence>
<feature type="compositionally biased region" description="Polar residues" evidence="1">
    <location>
        <begin position="73"/>
        <end position="84"/>
    </location>
</feature>
<feature type="region of interest" description="Disordered" evidence="1">
    <location>
        <begin position="166"/>
        <end position="551"/>
    </location>
</feature>
<feature type="compositionally biased region" description="Basic and acidic residues" evidence="1">
    <location>
        <begin position="502"/>
        <end position="513"/>
    </location>
</feature>
<evidence type="ECO:0000313" key="2">
    <source>
        <dbReference type="EMBL" id="KAK0500438.1"/>
    </source>
</evidence>
<dbReference type="Proteomes" id="UP001175228">
    <property type="component" value="Unassembled WGS sequence"/>
</dbReference>
<feature type="region of interest" description="Disordered" evidence="1">
    <location>
        <begin position="567"/>
        <end position="647"/>
    </location>
</feature>
<feature type="compositionally biased region" description="Acidic residues" evidence="1">
    <location>
        <begin position="1"/>
        <end position="17"/>
    </location>
</feature>
<name>A0AA39QF54_9AGAR</name>
<reference evidence="2" key="1">
    <citation type="submission" date="2023-06" db="EMBL/GenBank/DDBJ databases">
        <authorList>
            <consortium name="Lawrence Berkeley National Laboratory"/>
            <person name="Ahrendt S."/>
            <person name="Sahu N."/>
            <person name="Indic B."/>
            <person name="Wong-Bajracharya J."/>
            <person name="Merenyi Z."/>
            <person name="Ke H.-M."/>
            <person name="Monk M."/>
            <person name="Kocsube S."/>
            <person name="Drula E."/>
            <person name="Lipzen A."/>
            <person name="Balint B."/>
            <person name="Henrissat B."/>
            <person name="Andreopoulos B."/>
            <person name="Martin F.M."/>
            <person name="Harder C.B."/>
            <person name="Rigling D."/>
            <person name="Ford K.L."/>
            <person name="Foster G.D."/>
            <person name="Pangilinan J."/>
            <person name="Papanicolaou A."/>
            <person name="Barry K."/>
            <person name="LaButti K."/>
            <person name="Viragh M."/>
            <person name="Koriabine M."/>
            <person name="Yan M."/>
            <person name="Riley R."/>
            <person name="Champramary S."/>
            <person name="Plett K.L."/>
            <person name="Tsai I.J."/>
            <person name="Slot J."/>
            <person name="Sipos G."/>
            <person name="Plett J."/>
            <person name="Nagy L.G."/>
            <person name="Grigoriev I.V."/>
        </authorList>
    </citation>
    <scope>NUCLEOTIDE SEQUENCE</scope>
    <source>
        <strain evidence="2">HWK02</strain>
    </source>
</reference>